<dbReference type="AlphaFoldDB" id="A0A7C2B524"/>
<keyword evidence="1" id="KW-0645">Protease</keyword>
<sequence>MRRPSGVAGRSWFQILIGGIVLFYVLNRVLQTTQNPNFIPALLVLGAFLVPVVLVLWVYEHPLPETIPPSVVVWNFLWGGALGVIVAGTLEYDTYRALGFLPLLAVGVIEESAKLLVPLLFFLRWRYRSEIAGLLFGLASGMGFAALETLGYGFTALIASRGNVGFAEFVLLVRGFLSPAGHAAWTALVTATLWRERARRGHVGLTRAALSAFLLAVALHTLWDTFQIMSKVTFIDWLGLELLSASIALLSVALLVQRYREARRQAVAAASAANGSQRNGSPS</sequence>
<dbReference type="EMBL" id="DSJL01000001">
    <property type="protein sequence ID" value="HEF64163.1"/>
    <property type="molecule type" value="Genomic_DNA"/>
</dbReference>
<dbReference type="GO" id="GO:0008237">
    <property type="term" value="F:metallopeptidase activity"/>
    <property type="evidence" value="ECO:0007669"/>
    <property type="project" value="UniProtKB-KW"/>
</dbReference>
<dbReference type="PANTHER" id="PTHR36844:SF1">
    <property type="entry name" value="PROTEASE PRSW"/>
    <property type="match status" value="1"/>
</dbReference>
<proteinExistence type="predicted"/>
<protein>
    <submittedName>
        <fullName evidence="1">PrsW family intramembrane metalloprotease</fullName>
    </submittedName>
</protein>
<evidence type="ECO:0000313" key="1">
    <source>
        <dbReference type="EMBL" id="HEF64163.1"/>
    </source>
</evidence>
<dbReference type="Pfam" id="PF13367">
    <property type="entry name" value="PrsW-protease"/>
    <property type="match status" value="1"/>
</dbReference>
<dbReference type="GO" id="GO:0006508">
    <property type="term" value="P:proteolysis"/>
    <property type="evidence" value="ECO:0007669"/>
    <property type="project" value="UniProtKB-KW"/>
</dbReference>
<comment type="caution">
    <text evidence="1">The sequence shown here is derived from an EMBL/GenBank/DDBJ whole genome shotgun (WGS) entry which is preliminary data.</text>
</comment>
<keyword evidence="1" id="KW-0482">Metalloprotease</keyword>
<dbReference type="InterPro" id="IPR026898">
    <property type="entry name" value="PrsW"/>
</dbReference>
<gene>
    <name evidence="1" type="ORF">ENP47_00900</name>
</gene>
<reference evidence="1" key="1">
    <citation type="journal article" date="2020" name="mSystems">
        <title>Genome- and Community-Level Interaction Insights into Carbon Utilization and Element Cycling Functions of Hydrothermarchaeota in Hydrothermal Sediment.</title>
        <authorList>
            <person name="Zhou Z."/>
            <person name="Liu Y."/>
            <person name="Xu W."/>
            <person name="Pan J."/>
            <person name="Luo Z.H."/>
            <person name="Li M."/>
        </authorList>
    </citation>
    <scope>NUCLEOTIDE SEQUENCE [LARGE SCALE GENOMIC DNA]</scope>
    <source>
        <strain evidence="1">SpSt-222</strain>
    </source>
</reference>
<accession>A0A7C2B524</accession>
<keyword evidence="1" id="KW-0378">Hydrolase</keyword>
<dbReference type="PANTHER" id="PTHR36844">
    <property type="entry name" value="PROTEASE PRSW"/>
    <property type="match status" value="1"/>
</dbReference>
<name>A0A7C2B524_THERO</name>
<organism evidence="1">
    <name type="scientific">Thermomicrobium roseum</name>
    <dbReference type="NCBI Taxonomy" id="500"/>
    <lineage>
        <taxon>Bacteria</taxon>
        <taxon>Pseudomonadati</taxon>
        <taxon>Thermomicrobiota</taxon>
        <taxon>Thermomicrobia</taxon>
        <taxon>Thermomicrobiales</taxon>
        <taxon>Thermomicrobiaceae</taxon>
        <taxon>Thermomicrobium</taxon>
    </lineage>
</organism>